<dbReference type="AlphaFoldDB" id="A0AAV4VSZ2"/>
<dbReference type="EMBL" id="BPLQ01013615">
    <property type="protein sequence ID" value="GIY73510.1"/>
    <property type="molecule type" value="Genomic_DNA"/>
</dbReference>
<sequence length="80" mass="9069">MPASLDQNRFQLENYSLVSGRQSSSVSNGIRLSRFVQPQEIWDEMFGVSVDGVQGQKRRSGIRPFISCNVILELRNRIVA</sequence>
<evidence type="ECO:0000313" key="2">
    <source>
        <dbReference type="Proteomes" id="UP001054837"/>
    </source>
</evidence>
<gene>
    <name evidence="1" type="ORF">CDAR_616671</name>
</gene>
<name>A0AAV4VSZ2_9ARAC</name>
<proteinExistence type="predicted"/>
<organism evidence="1 2">
    <name type="scientific">Caerostris darwini</name>
    <dbReference type="NCBI Taxonomy" id="1538125"/>
    <lineage>
        <taxon>Eukaryota</taxon>
        <taxon>Metazoa</taxon>
        <taxon>Ecdysozoa</taxon>
        <taxon>Arthropoda</taxon>
        <taxon>Chelicerata</taxon>
        <taxon>Arachnida</taxon>
        <taxon>Araneae</taxon>
        <taxon>Araneomorphae</taxon>
        <taxon>Entelegynae</taxon>
        <taxon>Araneoidea</taxon>
        <taxon>Araneidae</taxon>
        <taxon>Caerostris</taxon>
    </lineage>
</organism>
<accession>A0AAV4VSZ2</accession>
<protein>
    <submittedName>
        <fullName evidence="1">Uncharacterized protein</fullName>
    </submittedName>
</protein>
<comment type="caution">
    <text evidence="1">The sequence shown here is derived from an EMBL/GenBank/DDBJ whole genome shotgun (WGS) entry which is preliminary data.</text>
</comment>
<dbReference type="Proteomes" id="UP001054837">
    <property type="component" value="Unassembled WGS sequence"/>
</dbReference>
<reference evidence="1 2" key="1">
    <citation type="submission" date="2021-06" db="EMBL/GenBank/DDBJ databases">
        <title>Caerostris darwini draft genome.</title>
        <authorList>
            <person name="Kono N."/>
            <person name="Arakawa K."/>
        </authorList>
    </citation>
    <scope>NUCLEOTIDE SEQUENCE [LARGE SCALE GENOMIC DNA]</scope>
</reference>
<keyword evidence="2" id="KW-1185">Reference proteome</keyword>
<evidence type="ECO:0000313" key="1">
    <source>
        <dbReference type="EMBL" id="GIY73510.1"/>
    </source>
</evidence>